<evidence type="ECO:0000313" key="1">
    <source>
        <dbReference type="EMBL" id="KAK0729590.1"/>
    </source>
</evidence>
<protein>
    <submittedName>
        <fullName evidence="1">Uncharacterized protein</fullName>
    </submittedName>
</protein>
<name>A0AA40E799_9PEZI</name>
<dbReference type="AlphaFoldDB" id="A0AA40E799"/>
<dbReference type="Proteomes" id="UP001172102">
    <property type="component" value="Unassembled WGS sequence"/>
</dbReference>
<proteinExistence type="predicted"/>
<evidence type="ECO:0000313" key="2">
    <source>
        <dbReference type="Proteomes" id="UP001172102"/>
    </source>
</evidence>
<sequence>MASIGRSWEILRRNVPLSPGSKTTRIVDFFTKQDGGHGAFRDPASVNFAGTYTHPDNSTATIKLLPDESGLFVSEMHSGWADFIALMATI</sequence>
<gene>
    <name evidence="1" type="ORF">B0H67DRAFT_638190</name>
</gene>
<dbReference type="EMBL" id="JAUKUA010000001">
    <property type="protein sequence ID" value="KAK0729590.1"/>
    <property type="molecule type" value="Genomic_DNA"/>
</dbReference>
<comment type="caution">
    <text evidence="1">The sequence shown here is derived from an EMBL/GenBank/DDBJ whole genome shotgun (WGS) entry which is preliminary data.</text>
</comment>
<accession>A0AA40E799</accession>
<keyword evidence="2" id="KW-1185">Reference proteome</keyword>
<reference evidence="1" key="1">
    <citation type="submission" date="2023-06" db="EMBL/GenBank/DDBJ databases">
        <title>Genome-scale phylogeny and comparative genomics of the fungal order Sordariales.</title>
        <authorList>
            <consortium name="Lawrence Berkeley National Laboratory"/>
            <person name="Hensen N."/>
            <person name="Bonometti L."/>
            <person name="Westerberg I."/>
            <person name="Brannstrom I.O."/>
            <person name="Guillou S."/>
            <person name="Cros-Aarteil S."/>
            <person name="Calhoun S."/>
            <person name="Haridas S."/>
            <person name="Kuo A."/>
            <person name="Mondo S."/>
            <person name="Pangilinan J."/>
            <person name="Riley R."/>
            <person name="Labutti K."/>
            <person name="Andreopoulos B."/>
            <person name="Lipzen A."/>
            <person name="Chen C."/>
            <person name="Yanf M."/>
            <person name="Daum C."/>
            <person name="Ng V."/>
            <person name="Clum A."/>
            <person name="Steindorff A."/>
            <person name="Ohm R."/>
            <person name="Martin F."/>
            <person name="Silar P."/>
            <person name="Natvig D."/>
            <person name="Lalanne C."/>
            <person name="Gautier V."/>
            <person name="Ament-Velasquez S.L."/>
            <person name="Kruys A."/>
            <person name="Hutchinson M.I."/>
            <person name="Powell A.J."/>
            <person name="Barry K."/>
            <person name="Miller A.N."/>
            <person name="Grigoriev I.V."/>
            <person name="Debuchy R."/>
            <person name="Gladieux P."/>
            <person name="Thoren M.H."/>
            <person name="Johannesson H."/>
        </authorList>
    </citation>
    <scope>NUCLEOTIDE SEQUENCE</scope>
    <source>
        <strain evidence="1">SMH4607-1</strain>
    </source>
</reference>
<organism evidence="1 2">
    <name type="scientific">Lasiosphaeris hirsuta</name>
    <dbReference type="NCBI Taxonomy" id="260670"/>
    <lineage>
        <taxon>Eukaryota</taxon>
        <taxon>Fungi</taxon>
        <taxon>Dikarya</taxon>
        <taxon>Ascomycota</taxon>
        <taxon>Pezizomycotina</taxon>
        <taxon>Sordariomycetes</taxon>
        <taxon>Sordariomycetidae</taxon>
        <taxon>Sordariales</taxon>
        <taxon>Lasiosphaeriaceae</taxon>
        <taxon>Lasiosphaeris</taxon>
    </lineage>
</organism>